<feature type="signal peptide" evidence="1">
    <location>
        <begin position="1"/>
        <end position="30"/>
    </location>
</feature>
<name>A0A1D3JYP7_PSEVE</name>
<dbReference type="GO" id="GO:0016539">
    <property type="term" value="P:intein-mediated protein splicing"/>
    <property type="evidence" value="ECO:0007669"/>
    <property type="project" value="InterPro"/>
</dbReference>
<dbReference type="AlphaFoldDB" id="A0A1D3JYP7"/>
<dbReference type="SUPFAM" id="SSF51294">
    <property type="entry name" value="Hedgehog/intein (Hint) domain"/>
    <property type="match status" value="1"/>
</dbReference>
<evidence type="ECO:0000313" key="3">
    <source>
        <dbReference type="EMBL" id="SBW81184.1"/>
    </source>
</evidence>
<dbReference type="InterPro" id="IPR003587">
    <property type="entry name" value="Hint_dom_N"/>
</dbReference>
<dbReference type="EMBL" id="LT599583">
    <property type="protein sequence ID" value="SBW81184.1"/>
    <property type="molecule type" value="Genomic_DNA"/>
</dbReference>
<protein>
    <recommendedName>
        <fullName evidence="2">Hint domain-containing protein</fullName>
    </recommendedName>
</protein>
<feature type="domain" description="Hint" evidence="2">
    <location>
        <begin position="438"/>
        <end position="532"/>
    </location>
</feature>
<dbReference type="CDD" id="cd00081">
    <property type="entry name" value="Hint"/>
    <property type="match status" value="1"/>
</dbReference>
<organism evidence="3 4">
    <name type="scientific">Pseudomonas veronii 1YdBTEX2</name>
    <dbReference type="NCBI Taxonomy" id="1295141"/>
    <lineage>
        <taxon>Bacteria</taxon>
        <taxon>Pseudomonadati</taxon>
        <taxon>Pseudomonadota</taxon>
        <taxon>Gammaproteobacteria</taxon>
        <taxon>Pseudomonadales</taxon>
        <taxon>Pseudomonadaceae</taxon>
        <taxon>Pseudomonas</taxon>
    </lineage>
</organism>
<dbReference type="InterPro" id="IPR036844">
    <property type="entry name" value="Hint_dom_sf"/>
</dbReference>
<proteinExistence type="predicted"/>
<dbReference type="PROSITE" id="PS50817">
    <property type="entry name" value="INTEIN_N_TER"/>
    <property type="match status" value="1"/>
</dbReference>
<sequence>MATRDFVRAVRHAFLTLAVLAPVAIAPVQAAYKTPDSKALSAETLTDIKALDAEVSPGIPHRLDLANPLHYRYITETFKRAGKTPENSPQLFRSLEKGRDIGVAELKKNAARPNRALAVNATATDGIQNLNFIATFSQDNGANANKAKTTLAAAQPGYQATGISSVVGGTTSTSIVMELYEVETGKVYATQSSSQFSQGTDFRVQVSGLLPAADGNPTTQAKGLFYYYPANAGPIEPPVVYVQTFQDTLNPTSACLDQPNYCVRSNGNCTGTYETTCTNTKANTTPIKLCWNRGSQQECDYWNANAHPTNFVFPLSGSATFANTVVSPPAGVTSIYIQNPAGGGCNVYFQQGTVLEQLYWTAKDQTISWNYPASAFPNTGNCINYYDGTAANLWVTAYVSLNGSPGQQPPFGTLNFTSDRTYLGTPGVNIIPPLYIMQGCLAEGTEITLADGSKRPVEAFTGKGGESVKSADGKTNDVYGTTLGTEPHPMIRIKTDGGQNVLVTRTHPMILANGLPVQARYLRVGDELSSIDGKAMVTELNLEQYSGKVHNLLTQPYPTAGTYYAGGLLTGDANMQQSLASVGERTPLRSRAEIRATLPKEWLQDFDNTPDQ</sequence>
<keyword evidence="1" id="KW-0732">Signal</keyword>
<reference evidence="4" key="1">
    <citation type="submission" date="2016-07" db="EMBL/GenBank/DDBJ databases">
        <authorList>
            <person name="Florea S."/>
            <person name="Webb J.S."/>
            <person name="Jaromczyk J."/>
            <person name="Schardl C.L."/>
        </authorList>
    </citation>
    <scope>NUCLEOTIDE SEQUENCE [LARGE SCALE GENOMIC DNA]</scope>
    <source>
        <strain evidence="4">1YdBTEX2</strain>
    </source>
</reference>
<feature type="chain" id="PRO_5008916275" description="Hint domain-containing protein" evidence="1">
    <location>
        <begin position="31"/>
        <end position="612"/>
    </location>
</feature>
<dbReference type="SMART" id="SM00306">
    <property type="entry name" value="HintN"/>
    <property type="match status" value="1"/>
</dbReference>
<accession>A0A1D3JYP7</accession>
<dbReference type="InterPro" id="IPR006141">
    <property type="entry name" value="Intein_N"/>
</dbReference>
<evidence type="ECO:0000259" key="2">
    <source>
        <dbReference type="SMART" id="SM00306"/>
    </source>
</evidence>
<gene>
    <name evidence="3" type="ORF">PVE_R1G3302</name>
</gene>
<evidence type="ECO:0000256" key="1">
    <source>
        <dbReference type="SAM" id="SignalP"/>
    </source>
</evidence>
<dbReference type="Gene3D" id="2.170.16.10">
    <property type="entry name" value="Hedgehog/Intein (Hint) domain"/>
    <property type="match status" value="1"/>
</dbReference>
<evidence type="ECO:0000313" key="4">
    <source>
        <dbReference type="Proteomes" id="UP000245431"/>
    </source>
</evidence>
<dbReference type="Proteomes" id="UP000245431">
    <property type="component" value="Chromosome PVE_r1"/>
</dbReference>
<dbReference type="RefSeq" id="WP_017845610.1">
    <property type="nucleotide sequence ID" value="NZ_AOUH01000011.1"/>
</dbReference>